<dbReference type="Proteomes" id="UP000002363">
    <property type="component" value="Chromosome"/>
</dbReference>
<dbReference type="PANTHER" id="PTHR43834:SF6">
    <property type="entry name" value="GTPASE DER"/>
    <property type="match status" value="1"/>
</dbReference>
<dbReference type="CDD" id="cd01895">
    <property type="entry name" value="EngA2"/>
    <property type="match status" value="1"/>
</dbReference>
<keyword evidence="6 8" id="KW-0342">GTP-binding</keyword>
<dbReference type="STRING" id="716541.ECL_03853"/>
<dbReference type="Pfam" id="PF01926">
    <property type="entry name" value="MMR_HSR1"/>
    <property type="match status" value="2"/>
</dbReference>
<evidence type="ECO:0000256" key="1">
    <source>
        <dbReference type="ARBA" id="ARBA00008279"/>
    </source>
</evidence>
<comment type="similarity">
    <text evidence="1 8 9 10">Belongs to the TRAFAC class TrmE-Era-EngA-EngB-Septin-like GTPase superfamily. EngA (Der) GTPase family.</text>
</comment>
<evidence type="ECO:0000259" key="11">
    <source>
        <dbReference type="PROSITE" id="PS51712"/>
    </source>
</evidence>
<dbReference type="eggNOG" id="COG1160">
    <property type="taxonomic scope" value="Bacteria"/>
</dbReference>
<keyword evidence="3 8" id="KW-0690">Ribosome biogenesis</keyword>
<evidence type="ECO:0000256" key="9">
    <source>
        <dbReference type="PROSITE-ProRule" id="PRU01049"/>
    </source>
</evidence>
<dbReference type="GO" id="GO:0043022">
    <property type="term" value="F:ribosome binding"/>
    <property type="evidence" value="ECO:0007669"/>
    <property type="project" value="TreeGrafter"/>
</dbReference>
<keyword evidence="13" id="KW-1185">Reference proteome</keyword>
<evidence type="ECO:0000256" key="7">
    <source>
        <dbReference type="ARBA" id="ARBA00032345"/>
    </source>
</evidence>
<dbReference type="OrthoDB" id="9805918at2"/>
<dbReference type="InterPro" id="IPR016484">
    <property type="entry name" value="GTPase_Der"/>
</dbReference>
<dbReference type="FunFam" id="3.40.50.300:FF:000057">
    <property type="entry name" value="GTPase Der"/>
    <property type="match status" value="1"/>
</dbReference>
<dbReference type="HAMAP" id="MF_00195">
    <property type="entry name" value="GTPase_Der"/>
    <property type="match status" value="1"/>
</dbReference>
<comment type="function">
    <text evidence="8 10">GTPase that plays an essential role in the late steps of ribosome biogenesis.</text>
</comment>
<dbReference type="Gene3D" id="3.40.50.300">
    <property type="entry name" value="P-loop containing nucleotide triphosphate hydrolases"/>
    <property type="match status" value="2"/>
</dbReference>
<evidence type="ECO:0000256" key="6">
    <source>
        <dbReference type="ARBA" id="ARBA00023134"/>
    </source>
</evidence>
<feature type="binding site" evidence="8">
    <location>
        <begin position="138"/>
        <end position="141"/>
    </location>
    <ligand>
        <name>GTP</name>
        <dbReference type="ChEBI" id="CHEBI:37565"/>
        <label>1</label>
    </ligand>
</feature>
<evidence type="ECO:0000256" key="5">
    <source>
        <dbReference type="ARBA" id="ARBA00022741"/>
    </source>
</evidence>
<feature type="binding site" evidence="8">
    <location>
        <begin position="342"/>
        <end position="345"/>
    </location>
    <ligand>
        <name>GTP</name>
        <dbReference type="ChEBI" id="CHEBI:37565"/>
        <label>2</label>
    </ligand>
</feature>
<feature type="domain" description="EngA-type G" evidence="11">
    <location>
        <begin position="224"/>
        <end position="397"/>
    </location>
</feature>
<dbReference type="AlphaFoldDB" id="A0A0H3CS64"/>
<gene>
    <name evidence="8" type="primary">der</name>
    <name evidence="12" type="ordered locus">ECL_03853</name>
</gene>
<evidence type="ECO:0000256" key="2">
    <source>
        <dbReference type="ARBA" id="ARBA00020953"/>
    </source>
</evidence>
<dbReference type="Pfam" id="PF14714">
    <property type="entry name" value="KH_dom-like"/>
    <property type="match status" value="1"/>
</dbReference>
<dbReference type="GO" id="GO:0042254">
    <property type="term" value="P:ribosome biogenesis"/>
    <property type="evidence" value="ECO:0007669"/>
    <property type="project" value="UniProtKB-KW"/>
</dbReference>
<dbReference type="FunFam" id="3.40.50.300:FF:000040">
    <property type="entry name" value="GTPase Der"/>
    <property type="match status" value="1"/>
</dbReference>
<dbReference type="EMBL" id="CP001918">
    <property type="protein sequence ID" value="ADF63387.1"/>
    <property type="molecule type" value="Genomic_DNA"/>
</dbReference>
<dbReference type="FunFam" id="3.30.300.20:FF:000004">
    <property type="entry name" value="GTPase Der"/>
    <property type="match status" value="1"/>
</dbReference>
<feature type="binding site" evidence="8">
    <location>
        <begin position="230"/>
        <end position="237"/>
    </location>
    <ligand>
        <name>GTP</name>
        <dbReference type="ChEBI" id="CHEBI:37565"/>
        <label>2</label>
    </ligand>
</feature>
<organism evidence="12 13">
    <name type="scientific">Enterobacter cloacae subsp. cloacae (strain ATCC 13047 / DSM 30054 / NBRC 13535 / NCTC 10005 / WDCM 00083 / NCDC 279-56)</name>
    <dbReference type="NCBI Taxonomy" id="716541"/>
    <lineage>
        <taxon>Bacteria</taxon>
        <taxon>Pseudomonadati</taxon>
        <taxon>Pseudomonadota</taxon>
        <taxon>Gammaproteobacteria</taxon>
        <taxon>Enterobacterales</taxon>
        <taxon>Enterobacteriaceae</taxon>
        <taxon>Enterobacter</taxon>
        <taxon>Enterobacter cloacae complex</taxon>
    </lineage>
</organism>
<keyword evidence="4 10" id="KW-0677">Repeat</keyword>
<dbReference type="InterPro" id="IPR027417">
    <property type="entry name" value="P-loop_NTPase"/>
</dbReference>
<sequence>MTFLKTLRKRRYFEFYEASNMVPVVALVGRPNVGKSTLFNRLTRTRDALVADFPGLTRDRKYGRAEVEGREFICIDTGGIDGTEDGVETRMAEQSLLAIEEADVVLFMVDARAGLMPADSAIAKHLRSREKPTFLVANKTDGIDADQAIADFWSLGLGDIYPIAASHGRGVTSLLETVLLPWVDEVNPPEEVDEDAAYWAQFEEGEEGEEEEPEETFNPQDLPIKLAIVGRPNVGKSTLTNRILGEERVVVYDMPGTTRDSIYIPMERDEREYVLIDTAGVRKRGKITDVVEKFSVIKTLQAIEDANVVLLVIDAREGISDQDLSLLGFILNSGRSLVIVVNKWDGLSNEVREQVKETLDFRLGFIDFARVHFISALHGSGVGNLFDSVREAYDSSTRRQSTAMLTRIMNMAAEDHQPPLVRGRRVKLKYAHAGGYNPPIVVIHGNQVKDLPDSYKRYLMNYFRKSLDVMGTPIRIQFKEGDNPFANKRNTLTPNQMRKRKRLIKHIKKSK</sequence>
<dbReference type="KEGG" id="enc:ECL_03853"/>
<dbReference type="GO" id="GO:0005525">
    <property type="term" value="F:GTP binding"/>
    <property type="evidence" value="ECO:0007669"/>
    <property type="project" value="UniProtKB-UniRule"/>
</dbReference>
<dbReference type="CDD" id="cd01894">
    <property type="entry name" value="EngA1"/>
    <property type="match status" value="1"/>
</dbReference>
<dbReference type="NCBIfam" id="TIGR03594">
    <property type="entry name" value="GTPase_EngA"/>
    <property type="match status" value="1"/>
</dbReference>
<keyword evidence="5 8" id="KW-0547">Nucleotide-binding</keyword>
<dbReference type="PROSITE" id="PS51712">
    <property type="entry name" value="G_ENGA"/>
    <property type="match status" value="2"/>
</dbReference>
<protein>
    <recommendedName>
        <fullName evidence="2 8">GTPase Der</fullName>
    </recommendedName>
    <alternativeName>
        <fullName evidence="7 8">GTP-binding protein EngA</fullName>
    </alternativeName>
</protein>
<dbReference type="InterPro" id="IPR015946">
    <property type="entry name" value="KH_dom-like_a/b"/>
</dbReference>
<name>A0A0H3CS64_ENTCC</name>
<comment type="subunit">
    <text evidence="8">Associates with the 50S ribosomal subunit.</text>
</comment>
<proteinExistence type="inferred from homology"/>
<dbReference type="PIRSF" id="PIRSF006485">
    <property type="entry name" value="GTP-binding_EngA"/>
    <property type="match status" value="1"/>
</dbReference>
<dbReference type="NCBIfam" id="TIGR00231">
    <property type="entry name" value="small_GTP"/>
    <property type="match status" value="2"/>
</dbReference>
<dbReference type="InterPro" id="IPR032859">
    <property type="entry name" value="KH_dom-like"/>
</dbReference>
<dbReference type="InterPro" id="IPR006073">
    <property type="entry name" value="GTP-bd"/>
</dbReference>
<feature type="binding site" evidence="8">
    <location>
        <begin position="277"/>
        <end position="281"/>
    </location>
    <ligand>
        <name>GTP</name>
        <dbReference type="ChEBI" id="CHEBI:37565"/>
        <label>2</label>
    </ligand>
</feature>
<dbReference type="PATRIC" id="fig|716541.4.peg.4010"/>
<dbReference type="Gene3D" id="3.30.300.20">
    <property type="match status" value="1"/>
</dbReference>
<feature type="domain" description="EngA-type G" evidence="11">
    <location>
        <begin position="23"/>
        <end position="186"/>
    </location>
</feature>
<evidence type="ECO:0000256" key="3">
    <source>
        <dbReference type="ARBA" id="ARBA00022517"/>
    </source>
</evidence>
<dbReference type="SUPFAM" id="SSF52540">
    <property type="entry name" value="P-loop containing nucleoside triphosphate hydrolases"/>
    <property type="match status" value="2"/>
</dbReference>
<evidence type="ECO:0000256" key="8">
    <source>
        <dbReference type="HAMAP-Rule" id="MF_00195"/>
    </source>
</evidence>
<evidence type="ECO:0000313" key="13">
    <source>
        <dbReference type="Proteomes" id="UP000002363"/>
    </source>
</evidence>
<feature type="binding site" evidence="8">
    <location>
        <begin position="29"/>
        <end position="36"/>
    </location>
    <ligand>
        <name>GTP</name>
        <dbReference type="ChEBI" id="CHEBI:37565"/>
        <label>1</label>
    </ligand>
</feature>
<reference evidence="12 13" key="1">
    <citation type="journal article" date="2010" name="J. Bacteriol.">
        <title>Complete genome sequence of Enterobacter cloacae subsp. cloacae type strain ATCC 13047.</title>
        <authorList>
            <person name="Ren Y."/>
            <person name="Ren Y."/>
            <person name="Zhou Z."/>
            <person name="Guo X."/>
            <person name="Li Y."/>
            <person name="Feng L."/>
            <person name="Wang L."/>
        </authorList>
    </citation>
    <scope>NUCLEOTIDE SEQUENCE [LARGE SCALE GENOMIC DNA]</scope>
    <source>
        <strain evidence="13">ATCC 13047 / DSM 30054 / NBRC 13535 / NCTC 10005 / WDCM 00083 / NCDC 279-56</strain>
    </source>
</reference>
<evidence type="ECO:0000256" key="10">
    <source>
        <dbReference type="RuleBase" id="RU004481"/>
    </source>
</evidence>
<dbReference type="PANTHER" id="PTHR43834">
    <property type="entry name" value="GTPASE DER"/>
    <property type="match status" value="1"/>
</dbReference>
<dbReference type="PRINTS" id="PR00326">
    <property type="entry name" value="GTP1OBG"/>
</dbReference>
<feature type="binding site" evidence="8">
    <location>
        <begin position="76"/>
        <end position="80"/>
    </location>
    <ligand>
        <name>GTP</name>
        <dbReference type="ChEBI" id="CHEBI:37565"/>
        <label>1</label>
    </ligand>
</feature>
<dbReference type="InterPro" id="IPR005225">
    <property type="entry name" value="Small_GTP-bd"/>
</dbReference>
<accession>A0A0H3CS64</accession>
<dbReference type="InterPro" id="IPR031166">
    <property type="entry name" value="G_ENGA"/>
</dbReference>
<evidence type="ECO:0000256" key="4">
    <source>
        <dbReference type="ARBA" id="ARBA00022737"/>
    </source>
</evidence>
<dbReference type="EnsemblBacteria" id="ADF63387">
    <property type="protein sequence ID" value="ADF63387"/>
    <property type="gene ID" value="ECL_03853"/>
</dbReference>
<dbReference type="HOGENOM" id="CLU_016077_6_2_6"/>
<evidence type="ECO:0000313" key="12">
    <source>
        <dbReference type="EMBL" id="ADF63387.1"/>
    </source>
</evidence>